<dbReference type="InterPro" id="IPR032675">
    <property type="entry name" value="LRR_dom_sf"/>
</dbReference>
<accession>A0A6C2YU64</accession>
<evidence type="ECO:0008006" key="4">
    <source>
        <dbReference type="Google" id="ProtNLM"/>
    </source>
</evidence>
<dbReference type="EMBL" id="LR593887">
    <property type="protein sequence ID" value="VTS07286.1"/>
    <property type="molecule type" value="Genomic_DNA"/>
</dbReference>
<dbReference type="Proteomes" id="UP000464378">
    <property type="component" value="Chromosome"/>
</dbReference>
<dbReference type="KEGG" id="tim:GMBLW1_42290"/>
<evidence type="ECO:0000313" key="3">
    <source>
        <dbReference type="Proteomes" id="UP000464378"/>
    </source>
</evidence>
<dbReference type="EMBL" id="LR586016">
    <property type="protein sequence ID" value="VIP04964.1"/>
    <property type="molecule type" value="Genomic_DNA"/>
</dbReference>
<name>A0A6C2YU64_9BACT</name>
<feature type="region of interest" description="Disordered" evidence="1">
    <location>
        <begin position="52"/>
        <end position="72"/>
    </location>
</feature>
<sequence>MNPPEALLQAAIRDTSLAAAMACADWYEEHEQPEQARLMRLALQVERESSPALGGVAAESSADAEADSHHSAMPTNSVEAGIELVHLARVVRWKRALRQPEPGDLHRQHGVLVDTDSTGSGRGLPKFVNFVESDQLAEIATRWFDQVPVRGISVQGIGPNHLRKLLRSPLVPRIARLSLAIRDGTQQHARCLPMIADVAETMQPISMHLWDQETMLPTMDYLATMRQFGKVRRLTLESVSHQSAAIHGLLTAPHWRGLQRLCLRALRGHPRGISLQDLRTWGDANSAAPLREWTTRHCSYQPGALAAFAESGRWESLTHLGFFATTFKPGDAADLAAVLARGTLRSLQLHDCTPTTPEFLQQLFSPAESAASPGSGLRQLQFRVFNGVGDCFAALARWPGLRTVQEASLQGNFVQDGSLRAFCQSEYAQSLIWLSLSGVAGKQLEELVDAFPAGRLRSLSLSIMSLAGKPVNTLERVLNSPGLRQLRSLTISCERVEPFVRCLFSDVQLPELVHLHLLSSSLSSSARDLVMLSPNLPKLSWLTAGVQGEHVPGEQLPPGWIPARPAQWVNPERLA</sequence>
<evidence type="ECO:0000313" key="2">
    <source>
        <dbReference type="EMBL" id="VIP04964.1"/>
    </source>
</evidence>
<keyword evidence="3" id="KW-1185">Reference proteome</keyword>
<dbReference type="AlphaFoldDB" id="A0A6C2YU64"/>
<evidence type="ECO:0000256" key="1">
    <source>
        <dbReference type="SAM" id="MobiDB-lite"/>
    </source>
</evidence>
<dbReference type="InParanoid" id="A0A6C2YU64"/>
<protein>
    <recommendedName>
        <fullName evidence="4">Repeat-companion domain protein</fullName>
    </recommendedName>
</protein>
<dbReference type="RefSeq" id="WP_162659979.1">
    <property type="nucleotide sequence ID" value="NZ_LR593887.1"/>
</dbReference>
<organism evidence="2">
    <name type="scientific">Tuwongella immobilis</name>
    <dbReference type="NCBI Taxonomy" id="692036"/>
    <lineage>
        <taxon>Bacteria</taxon>
        <taxon>Pseudomonadati</taxon>
        <taxon>Planctomycetota</taxon>
        <taxon>Planctomycetia</taxon>
        <taxon>Gemmatales</taxon>
        <taxon>Gemmataceae</taxon>
        <taxon>Tuwongella</taxon>
    </lineage>
</organism>
<reference evidence="2" key="1">
    <citation type="submission" date="2019-04" db="EMBL/GenBank/DDBJ databases">
        <authorList>
            <consortium name="Science for Life Laboratories"/>
        </authorList>
    </citation>
    <scope>NUCLEOTIDE SEQUENCE</scope>
    <source>
        <strain evidence="2">MBLW1</strain>
    </source>
</reference>
<dbReference type="Gene3D" id="3.80.10.10">
    <property type="entry name" value="Ribonuclease Inhibitor"/>
    <property type="match status" value="1"/>
</dbReference>
<gene>
    <name evidence="2" type="ORF">GMBLW1_42290</name>
</gene>
<dbReference type="SUPFAM" id="SSF52047">
    <property type="entry name" value="RNI-like"/>
    <property type="match status" value="1"/>
</dbReference>
<proteinExistence type="predicted"/>